<comment type="caution">
    <text evidence="9">The sequence shown here is derived from an EMBL/GenBank/DDBJ whole genome shotgun (WGS) entry which is preliminary data.</text>
</comment>
<sequence>MAGWPAAALLAVAFAIAMIGTTLPTPLYPIYQQAFGFGELLTTIVFATYAIGVVAALLLMGSWSDHLGRRPMLRAGLVLAAASAIVFVLADSTAWLFPGRVLSGLSAGIFTGTATAALVDVAPRGRKARAGLIAAGVNMGGLGLGPVLAGVLAQYAPGPLRLPYLVHLGLVVVAAIAVECVAEPVGRAHRPRLRPQRLAVPAEVRPVFVRAAIAGFAGFAVLGLFTAVSPAFLDSVLHNTNRAVVGALVLAVFAASTAGQVASARIGDRPALLAGCAGLIAGMLLVGSSLPTASLPLLVTGAIVAGLGQGMGFRAGLTSVTVTVAGPADRRGEIISTYFVVLYIGIAIPVIGEGAAASAFGLVPAGMAFAAGVAVLAAIALALLTRRG</sequence>
<evidence type="ECO:0000313" key="10">
    <source>
        <dbReference type="Proteomes" id="UP001165136"/>
    </source>
</evidence>
<feature type="transmembrane region" description="Helical" evidence="7">
    <location>
        <begin position="358"/>
        <end position="384"/>
    </location>
</feature>
<evidence type="ECO:0000256" key="1">
    <source>
        <dbReference type="ARBA" id="ARBA00004651"/>
    </source>
</evidence>
<feature type="transmembrane region" description="Helical" evidence="7">
    <location>
        <begin position="271"/>
        <end position="289"/>
    </location>
</feature>
<dbReference type="InterPro" id="IPR036259">
    <property type="entry name" value="MFS_trans_sf"/>
</dbReference>
<evidence type="ECO:0000256" key="5">
    <source>
        <dbReference type="ARBA" id="ARBA00022989"/>
    </source>
</evidence>
<protein>
    <submittedName>
        <fullName evidence="9">MFS transporter</fullName>
    </submittedName>
</protein>
<keyword evidence="4 7" id="KW-0812">Transmembrane</keyword>
<feature type="transmembrane region" description="Helical" evidence="7">
    <location>
        <begin position="244"/>
        <end position="264"/>
    </location>
</feature>
<name>A0A9W6R1Y0_9PSEU</name>
<evidence type="ECO:0000256" key="7">
    <source>
        <dbReference type="SAM" id="Phobius"/>
    </source>
</evidence>
<keyword evidence="5 7" id="KW-1133">Transmembrane helix</keyword>
<dbReference type="InterPro" id="IPR011701">
    <property type="entry name" value="MFS"/>
</dbReference>
<dbReference type="Proteomes" id="UP001165136">
    <property type="component" value="Unassembled WGS sequence"/>
</dbReference>
<reference evidence="9" key="1">
    <citation type="submission" date="2023-03" db="EMBL/GenBank/DDBJ databases">
        <title>Amycolatopsis taiwanensis NBRC 103393.</title>
        <authorList>
            <person name="Ichikawa N."/>
            <person name="Sato H."/>
            <person name="Tonouchi N."/>
        </authorList>
    </citation>
    <scope>NUCLEOTIDE SEQUENCE</scope>
    <source>
        <strain evidence="9">NBRC 103393</strain>
    </source>
</reference>
<feature type="transmembrane region" description="Helical" evidence="7">
    <location>
        <begin position="40"/>
        <end position="60"/>
    </location>
</feature>
<dbReference type="GO" id="GO:0005886">
    <property type="term" value="C:plasma membrane"/>
    <property type="evidence" value="ECO:0007669"/>
    <property type="project" value="UniProtKB-SubCell"/>
</dbReference>
<accession>A0A9W6R1Y0</accession>
<evidence type="ECO:0000256" key="4">
    <source>
        <dbReference type="ARBA" id="ARBA00022692"/>
    </source>
</evidence>
<proteinExistence type="predicted"/>
<feature type="transmembrane region" description="Helical" evidence="7">
    <location>
        <begin position="207"/>
        <end position="232"/>
    </location>
</feature>
<evidence type="ECO:0000313" key="9">
    <source>
        <dbReference type="EMBL" id="GLY67803.1"/>
    </source>
</evidence>
<dbReference type="PROSITE" id="PS50850">
    <property type="entry name" value="MFS"/>
    <property type="match status" value="1"/>
</dbReference>
<feature type="transmembrane region" description="Helical" evidence="7">
    <location>
        <begin position="334"/>
        <end position="352"/>
    </location>
</feature>
<dbReference type="GO" id="GO:0022857">
    <property type="term" value="F:transmembrane transporter activity"/>
    <property type="evidence" value="ECO:0007669"/>
    <property type="project" value="InterPro"/>
</dbReference>
<feature type="transmembrane region" description="Helical" evidence="7">
    <location>
        <begin position="164"/>
        <end position="186"/>
    </location>
</feature>
<dbReference type="PANTHER" id="PTHR23517">
    <property type="entry name" value="RESISTANCE PROTEIN MDTM, PUTATIVE-RELATED-RELATED"/>
    <property type="match status" value="1"/>
</dbReference>
<dbReference type="Pfam" id="PF07690">
    <property type="entry name" value="MFS_1"/>
    <property type="match status" value="1"/>
</dbReference>
<feature type="transmembrane region" description="Helical" evidence="7">
    <location>
        <begin position="295"/>
        <end position="313"/>
    </location>
</feature>
<keyword evidence="6 7" id="KW-0472">Membrane</keyword>
<gene>
    <name evidence="9" type="ORF">Atai01_44220</name>
</gene>
<evidence type="ECO:0000256" key="3">
    <source>
        <dbReference type="ARBA" id="ARBA00022475"/>
    </source>
</evidence>
<feature type="domain" description="Major facilitator superfamily (MFS) profile" evidence="8">
    <location>
        <begin position="6"/>
        <end position="388"/>
    </location>
</feature>
<dbReference type="PANTHER" id="PTHR23517:SF13">
    <property type="entry name" value="MAJOR FACILITATOR SUPERFAMILY MFS_1"/>
    <property type="match status" value="1"/>
</dbReference>
<dbReference type="EMBL" id="BSTI01000009">
    <property type="protein sequence ID" value="GLY67803.1"/>
    <property type="molecule type" value="Genomic_DNA"/>
</dbReference>
<evidence type="ECO:0000256" key="2">
    <source>
        <dbReference type="ARBA" id="ARBA00022448"/>
    </source>
</evidence>
<evidence type="ECO:0000256" key="6">
    <source>
        <dbReference type="ARBA" id="ARBA00023136"/>
    </source>
</evidence>
<evidence type="ECO:0000259" key="8">
    <source>
        <dbReference type="PROSITE" id="PS50850"/>
    </source>
</evidence>
<dbReference type="InterPro" id="IPR050171">
    <property type="entry name" value="MFS_Transporters"/>
</dbReference>
<dbReference type="AlphaFoldDB" id="A0A9W6R1Y0"/>
<keyword evidence="10" id="KW-1185">Reference proteome</keyword>
<keyword evidence="3" id="KW-1003">Cell membrane</keyword>
<dbReference type="InterPro" id="IPR020846">
    <property type="entry name" value="MFS_dom"/>
</dbReference>
<feature type="transmembrane region" description="Helical" evidence="7">
    <location>
        <begin position="72"/>
        <end position="90"/>
    </location>
</feature>
<feature type="transmembrane region" description="Helical" evidence="7">
    <location>
        <begin position="131"/>
        <end position="152"/>
    </location>
</feature>
<feature type="transmembrane region" description="Helical" evidence="7">
    <location>
        <begin position="102"/>
        <end position="119"/>
    </location>
</feature>
<dbReference type="Gene3D" id="1.20.1250.20">
    <property type="entry name" value="MFS general substrate transporter like domains"/>
    <property type="match status" value="1"/>
</dbReference>
<keyword evidence="2" id="KW-0813">Transport</keyword>
<dbReference type="SUPFAM" id="SSF103473">
    <property type="entry name" value="MFS general substrate transporter"/>
    <property type="match status" value="1"/>
</dbReference>
<organism evidence="9 10">
    <name type="scientific">Amycolatopsis taiwanensis</name>
    <dbReference type="NCBI Taxonomy" id="342230"/>
    <lineage>
        <taxon>Bacteria</taxon>
        <taxon>Bacillati</taxon>
        <taxon>Actinomycetota</taxon>
        <taxon>Actinomycetes</taxon>
        <taxon>Pseudonocardiales</taxon>
        <taxon>Pseudonocardiaceae</taxon>
        <taxon>Amycolatopsis</taxon>
    </lineage>
</organism>
<comment type="subcellular location">
    <subcellularLocation>
        <location evidence="1">Cell membrane</location>
        <topology evidence="1">Multi-pass membrane protein</topology>
    </subcellularLocation>
</comment>